<feature type="compositionally biased region" description="Low complexity" evidence="1">
    <location>
        <begin position="186"/>
        <end position="207"/>
    </location>
</feature>
<dbReference type="SUPFAM" id="SSF53335">
    <property type="entry name" value="S-adenosyl-L-methionine-dependent methyltransferases"/>
    <property type="match status" value="1"/>
</dbReference>
<dbReference type="Gene3D" id="3.40.50.150">
    <property type="entry name" value="Vaccinia Virus protein VP39"/>
    <property type="match status" value="1"/>
</dbReference>
<dbReference type="GO" id="GO:0008168">
    <property type="term" value="F:methyltransferase activity"/>
    <property type="evidence" value="ECO:0007669"/>
    <property type="project" value="UniProtKB-KW"/>
</dbReference>
<dbReference type="GO" id="GO:0032259">
    <property type="term" value="P:methylation"/>
    <property type="evidence" value="ECO:0007669"/>
    <property type="project" value="UniProtKB-KW"/>
</dbReference>
<comment type="caution">
    <text evidence="2">The sequence shown here is derived from an EMBL/GenBank/DDBJ whole genome shotgun (WGS) entry which is preliminary data.</text>
</comment>
<feature type="region of interest" description="Disordered" evidence="1">
    <location>
        <begin position="157"/>
        <end position="207"/>
    </location>
</feature>
<dbReference type="Proteomes" id="UP001607069">
    <property type="component" value="Unassembled WGS sequence"/>
</dbReference>
<name>A0ABW7HRF2_9ACTN</name>
<gene>
    <name evidence="2" type="ORF">ACG5V6_08860</name>
</gene>
<reference evidence="2 3" key="1">
    <citation type="submission" date="2024-10" db="EMBL/GenBank/DDBJ databases">
        <authorList>
            <person name="Cho J.-C."/>
        </authorList>
    </citation>
    <scope>NUCLEOTIDE SEQUENCE [LARGE SCALE GENOMIC DNA]</scope>
    <source>
        <strain evidence="2 3">KCTC29696</strain>
    </source>
</reference>
<proteinExistence type="predicted"/>
<evidence type="ECO:0000313" key="2">
    <source>
        <dbReference type="EMBL" id="MFH0248322.1"/>
    </source>
</evidence>
<protein>
    <submittedName>
        <fullName evidence="2">SAM-dependent methyltransferase</fullName>
    </submittedName>
</protein>
<accession>A0ABW7HRF2</accession>
<evidence type="ECO:0000313" key="3">
    <source>
        <dbReference type="Proteomes" id="UP001607069"/>
    </source>
</evidence>
<evidence type="ECO:0000256" key="1">
    <source>
        <dbReference type="SAM" id="MobiDB-lite"/>
    </source>
</evidence>
<keyword evidence="2" id="KW-0489">Methyltransferase</keyword>
<sequence>MNATLEDGGSSQGIRSTDPAITAAVHMPIFEKHFAPDLPLVDADCGNGAQTVFLAGRFHPCVGIDRSAAVLERARTAVGEGAGGRSAPDFRQLDAADPAAMRRLHDELGDANVYLRGVLRRSGPAGRARVAESVAALVGERGRAFVVEAAPEAEAALAQGAGAAHPTELPGSLDTPGLLGPPHPQGAPQAPGREPAASAATAEPAELTEQAAPFTAAGLRVLAGGSLPLSTTGFEPDGSRLDLPSNWLVVGRGD</sequence>
<dbReference type="RefSeq" id="WP_279950244.1">
    <property type="nucleotide sequence ID" value="NZ_BAABEN010000021.1"/>
</dbReference>
<keyword evidence="3" id="KW-1185">Reference proteome</keyword>
<dbReference type="InterPro" id="IPR029063">
    <property type="entry name" value="SAM-dependent_MTases_sf"/>
</dbReference>
<keyword evidence="2" id="KW-0808">Transferase</keyword>
<dbReference type="EMBL" id="JBIHMK010000023">
    <property type="protein sequence ID" value="MFH0248322.1"/>
    <property type="molecule type" value="Genomic_DNA"/>
</dbReference>
<organism evidence="2 3">
    <name type="scientific">Streptomyces chitinivorans</name>
    <dbReference type="NCBI Taxonomy" id="1257027"/>
    <lineage>
        <taxon>Bacteria</taxon>
        <taxon>Bacillati</taxon>
        <taxon>Actinomycetota</taxon>
        <taxon>Actinomycetes</taxon>
        <taxon>Kitasatosporales</taxon>
        <taxon>Streptomycetaceae</taxon>
        <taxon>Streptomyces</taxon>
    </lineage>
</organism>